<reference evidence="5" key="1">
    <citation type="journal article" date="2019" name="Int. J. Syst. Evol. Microbiol.">
        <title>The Global Catalogue of Microorganisms (GCM) 10K type strain sequencing project: providing services to taxonomists for standard genome sequencing and annotation.</title>
        <authorList>
            <consortium name="The Broad Institute Genomics Platform"/>
            <consortium name="The Broad Institute Genome Sequencing Center for Infectious Disease"/>
            <person name="Wu L."/>
            <person name="Ma J."/>
        </authorList>
    </citation>
    <scope>NUCLEOTIDE SEQUENCE [LARGE SCALE GENOMIC DNA]</scope>
    <source>
        <strain evidence="5">JCM 4087</strain>
    </source>
</reference>
<evidence type="ECO:0000256" key="2">
    <source>
        <dbReference type="ARBA" id="ARBA00022833"/>
    </source>
</evidence>
<dbReference type="PROSITE" id="PS00903">
    <property type="entry name" value="CYT_DCMP_DEAMINASES_1"/>
    <property type="match status" value="1"/>
</dbReference>
<organism evidence="4 5">
    <name type="scientific">Acidicapsa dinghuensis</name>
    <dbReference type="NCBI Taxonomy" id="2218256"/>
    <lineage>
        <taxon>Bacteria</taxon>
        <taxon>Pseudomonadati</taxon>
        <taxon>Acidobacteriota</taxon>
        <taxon>Terriglobia</taxon>
        <taxon>Terriglobales</taxon>
        <taxon>Acidobacteriaceae</taxon>
        <taxon>Acidicapsa</taxon>
    </lineage>
</organism>
<comment type="caution">
    <text evidence="4">The sequence shown here is derived from an EMBL/GenBank/DDBJ whole genome shotgun (WGS) entry which is preliminary data.</text>
</comment>
<dbReference type="SUPFAM" id="SSF53927">
    <property type="entry name" value="Cytidine deaminase-like"/>
    <property type="match status" value="1"/>
</dbReference>
<dbReference type="Proteomes" id="UP001596091">
    <property type="component" value="Unassembled WGS sequence"/>
</dbReference>
<evidence type="ECO:0000313" key="5">
    <source>
        <dbReference type="Proteomes" id="UP001596091"/>
    </source>
</evidence>
<dbReference type="EC" id="3.5.4.33" evidence="4"/>
<sequence>MSQSPNPAFLSRAVELAEENVEKGTGGPFAALIVRNGEVIAEAANSVTRTNDPTAHGEVNAIRKACAALGTFSLEGCEIYSSCEPCPMCLAAIYWARLGALYYGSSQQDAAKAGFDDAFLYEEFRKNPGERKILAVQLMREEAWTAFASWMKSSAKIEY</sequence>
<dbReference type="GO" id="GO:0052717">
    <property type="term" value="F:tRNA-specific adenosine-34 deaminase activity"/>
    <property type="evidence" value="ECO:0007669"/>
    <property type="project" value="UniProtKB-EC"/>
</dbReference>
<dbReference type="RefSeq" id="WP_263339377.1">
    <property type="nucleotide sequence ID" value="NZ_JAGSYH010000005.1"/>
</dbReference>
<dbReference type="EMBL" id="JBHSPH010000003">
    <property type="protein sequence ID" value="MFC5863052.1"/>
    <property type="molecule type" value="Genomic_DNA"/>
</dbReference>
<proteinExistence type="predicted"/>
<dbReference type="CDD" id="cd01285">
    <property type="entry name" value="nucleoside_deaminase"/>
    <property type="match status" value="1"/>
</dbReference>
<dbReference type="InterPro" id="IPR002125">
    <property type="entry name" value="CMP_dCMP_dom"/>
</dbReference>
<protein>
    <submittedName>
        <fullName evidence="4">Nucleoside deaminase</fullName>
        <ecNumber evidence="4">3.5.4.33</ecNumber>
    </submittedName>
</protein>
<evidence type="ECO:0000256" key="1">
    <source>
        <dbReference type="ARBA" id="ARBA00022723"/>
    </source>
</evidence>
<keyword evidence="1" id="KW-0479">Metal-binding</keyword>
<keyword evidence="4" id="KW-0378">Hydrolase</keyword>
<dbReference type="PANTHER" id="PTHR11079:SF161">
    <property type="entry name" value="CMP_DCMP-TYPE DEAMINASE DOMAIN-CONTAINING PROTEIN"/>
    <property type="match status" value="1"/>
</dbReference>
<dbReference type="Gene3D" id="3.40.140.10">
    <property type="entry name" value="Cytidine Deaminase, domain 2"/>
    <property type="match status" value="1"/>
</dbReference>
<feature type="domain" description="CMP/dCMP-type deaminase" evidence="3">
    <location>
        <begin position="4"/>
        <end position="127"/>
    </location>
</feature>
<evidence type="ECO:0000313" key="4">
    <source>
        <dbReference type="EMBL" id="MFC5863052.1"/>
    </source>
</evidence>
<dbReference type="PANTHER" id="PTHR11079">
    <property type="entry name" value="CYTOSINE DEAMINASE FAMILY MEMBER"/>
    <property type="match status" value="1"/>
</dbReference>
<evidence type="ECO:0000259" key="3">
    <source>
        <dbReference type="PROSITE" id="PS51747"/>
    </source>
</evidence>
<keyword evidence="2" id="KW-0862">Zinc</keyword>
<dbReference type="Pfam" id="PF00383">
    <property type="entry name" value="dCMP_cyt_deam_1"/>
    <property type="match status" value="1"/>
</dbReference>
<gene>
    <name evidence="4" type="ORF">ACFPT7_12170</name>
</gene>
<dbReference type="PROSITE" id="PS51747">
    <property type="entry name" value="CYT_DCMP_DEAMINASES_2"/>
    <property type="match status" value="1"/>
</dbReference>
<accession>A0ABW1EID8</accession>
<keyword evidence="5" id="KW-1185">Reference proteome</keyword>
<dbReference type="InterPro" id="IPR016193">
    <property type="entry name" value="Cytidine_deaminase-like"/>
</dbReference>
<name>A0ABW1EID8_9BACT</name>
<dbReference type="InterPro" id="IPR016192">
    <property type="entry name" value="APOBEC/CMP_deaminase_Zn-bd"/>
</dbReference>